<protein>
    <recommendedName>
        <fullName evidence="2">Sortilin N-terminal domain-containing protein</fullName>
    </recommendedName>
</protein>
<dbReference type="Proteomes" id="UP000178254">
    <property type="component" value="Unassembled WGS sequence"/>
</dbReference>
<dbReference type="InterPro" id="IPR052025">
    <property type="entry name" value="Xyloglucanase_GH74"/>
</dbReference>
<name>A0A1F6PDY3_9BACT</name>
<gene>
    <name evidence="3" type="ORF">A2538_01045</name>
</gene>
<dbReference type="Gene3D" id="2.130.10.10">
    <property type="entry name" value="YVTN repeat-like/Quinoprotein amine dehydrogenase"/>
    <property type="match status" value="2"/>
</dbReference>
<dbReference type="PROSITE" id="PS51257">
    <property type="entry name" value="PROKAR_LIPOPROTEIN"/>
    <property type="match status" value="1"/>
</dbReference>
<proteinExistence type="predicted"/>
<dbReference type="CDD" id="cd15482">
    <property type="entry name" value="Sialidase_non-viral"/>
    <property type="match status" value="1"/>
</dbReference>
<evidence type="ECO:0000259" key="2">
    <source>
        <dbReference type="Pfam" id="PF15902"/>
    </source>
</evidence>
<dbReference type="SUPFAM" id="SSF110296">
    <property type="entry name" value="Oligoxyloglucan reducing end-specific cellobiohydrolase"/>
    <property type="match status" value="1"/>
</dbReference>
<dbReference type="PANTHER" id="PTHR43739">
    <property type="entry name" value="XYLOGLUCANASE (EUROFUNG)"/>
    <property type="match status" value="1"/>
</dbReference>
<dbReference type="STRING" id="1798709.A2538_01045"/>
<feature type="domain" description="Sortilin N-terminal" evidence="2">
    <location>
        <begin position="171"/>
        <end position="256"/>
    </location>
</feature>
<evidence type="ECO:0000313" key="4">
    <source>
        <dbReference type="Proteomes" id="UP000178254"/>
    </source>
</evidence>
<comment type="caution">
    <text evidence="3">The sequence shown here is derived from an EMBL/GenBank/DDBJ whole genome shotgun (WGS) entry which is preliminary data.</text>
</comment>
<keyword evidence="1" id="KW-0677">Repeat</keyword>
<dbReference type="InterPro" id="IPR015943">
    <property type="entry name" value="WD40/YVTN_repeat-like_dom_sf"/>
</dbReference>
<organism evidence="3 4">
    <name type="scientific">Candidatus Magasanikbacteria bacterium RIFOXYD2_FULL_41_14</name>
    <dbReference type="NCBI Taxonomy" id="1798709"/>
    <lineage>
        <taxon>Bacteria</taxon>
        <taxon>Candidatus Magasanikiibacteriota</taxon>
    </lineage>
</organism>
<dbReference type="PANTHER" id="PTHR43739:SF5">
    <property type="entry name" value="EXO-ALPHA-SIALIDASE"/>
    <property type="match status" value="1"/>
</dbReference>
<sequence length="359" mass="40109">MRRTIYFLVFSLVALVLVGAGCISGTAAGPMGVYASLDKGDSWQPAFAYPTAKGVESIADLKVYRMHIDPSDPNTIYLATRGQGLFYTYNKGETWQSVPEMDKKFIYGLAVNPVDKCAIYVSDGQHIYKTEDCSRTWNIVFTEEIPTQRLVALTIDYSNGNLVYGALLGGDVLVSRDAGKSWQVTKRFKFELQSIEVDPFVSGRVYLASQKNGLYRSDDAGVTWTDLSVGLNNYTDSLSFYRLTLNPGQRDSLFWISKYGILRSNDAGETWSDMKLLTPPGSVNIYAFAINPKNQKEIYYTGTILGPKNEHLRSTFYRTVDGGENWVTKKLPTNSIPIQFVMNTENSSQLFLGFTSLSK</sequence>
<reference evidence="3 4" key="1">
    <citation type="journal article" date="2016" name="Nat. Commun.">
        <title>Thousands of microbial genomes shed light on interconnected biogeochemical processes in an aquifer system.</title>
        <authorList>
            <person name="Anantharaman K."/>
            <person name="Brown C.T."/>
            <person name="Hug L.A."/>
            <person name="Sharon I."/>
            <person name="Castelle C.J."/>
            <person name="Probst A.J."/>
            <person name="Thomas B.C."/>
            <person name="Singh A."/>
            <person name="Wilkins M.J."/>
            <person name="Karaoz U."/>
            <person name="Brodie E.L."/>
            <person name="Williams K.H."/>
            <person name="Hubbard S.S."/>
            <person name="Banfield J.F."/>
        </authorList>
    </citation>
    <scope>NUCLEOTIDE SEQUENCE [LARGE SCALE GENOMIC DNA]</scope>
</reference>
<dbReference type="InterPro" id="IPR031778">
    <property type="entry name" value="Sortilin_N"/>
</dbReference>
<evidence type="ECO:0000313" key="3">
    <source>
        <dbReference type="EMBL" id="OGH94376.1"/>
    </source>
</evidence>
<dbReference type="Pfam" id="PF15902">
    <property type="entry name" value="Sortilin-Vps10"/>
    <property type="match status" value="1"/>
</dbReference>
<dbReference type="EMBL" id="MFRE01000009">
    <property type="protein sequence ID" value="OGH94376.1"/>
    <property type="molecule type" value="Genomic_DNA"/>
</dbReference>
<accession>A0A1F6PDY3</accession>
<dbReference type="AlphaFoldDB" id="A0A1F6PDY3"/>
<evidence type="ECO:0000256" key="1">
    <source>
        <dbReference type="ARBA" id="ARBA00022737"/>
    </source>
</evidence>
<dbReference type="GO" id="GO:0010411">
    <property type="term" value="P:xyloglucan metabolic process"/>
    <property type="evidence" value="ECO:0007669"/>
    <property type="project" value="TreeGrafter"/>
</dbReference>